<evidence type="ECO:0000259" key="1">
    <source>
        <dbReference type="PROSITE" id="PS51192"/>
    </source>
</evidence>
<dbReference type="EMBL" id="JADEXF010000512">
    <property type="protein sequence ID" value="MBE9106357.1"/>
    <property type="molecule type" value="Genomic_DNA"/>
</dbReference>
<dbReference type="Pfam" id="PF18766">
    <property type="entry name" value="SWI2_SNF2"/>
    <property type="match status" value="1"/>
</dbReference>
<evidence type="ECO:0000313" key="3">
    <source>
        <dbReference type="Proteomes" id="UP000647836"/>
    </source>
</evidence>
<dbReference type="Pfam" id="PF22679">
    <property type="entry name" value="T1R_D3-like"/>
    <property type="match status" value="1"/>
</dbReference>
<keyword evidence="2" id="KW-0255">Endonuclease</keyword>
<sequence>MTSQITEHAFETAIVDSLIHDGGYQLGDAVNFSQELAFDKTTIFRFIQTSQPEAWQNLTDIHGAEVESKFIQRLCQELENRGMLDVLRYGIIDYGVRFKLAFFKPASSLNPDTLALYEQNILTVTRQVHYSANHENSLDLLLSINGLPVATVELKNQFTGQNVEKAKRQYIQDRDNRDLLFQFKRRSLVHFAVDPDEIWMTTRIDGSNTRFLPFNKGYNKGAGNPPNPKGYKTAYLWDDIWAKDSWLDIISRFLHLEQENIKLNHKSAKKESLIFPRFHQLDVVRKLTADAKVKGTGQDYLIQHSAGSGKSNSIAWLAYQLASLYNDQDERVFDLVIVITDRKVLDQQLQNTIYQFEHKQGVVQKIDKNSAQLAEALVSGTNIIITTLQKFPFVLDKIREILEKNKIGELPKRNYALIVDEAHSSQSGEASKKMKEVLSINDLSLSAKQESMVDEEDDIEDNIRKSMRARGKQPNLSFFAFTATPKPKTLEDFGHMNSQGQTEPFHLYSMRQAIEEGFIMDVLQNYTTYRTFFKISKAIADDPNISKKKTSRAIAKFLSLHPHNLAQKTQVIIEHFRQCVMHKIGGKAKAMVVTASRPHVIRYKEEFDNYLQKQGYADIKALVAFTAFTDRETYIEYTESDINGFGEKELPEKFETVEYQLLIVADKYQTGFDQPLLHTMYVDKKLSGVKAVQTLSRLNRTCPGKEDTFVLDFANDEQEIIDAFQPYYEQTTLIATTDPNRLYDLKNRLDSYQVIWPSEVDAFAKIFFKSQEKVNNQDQSRLHSFIDPAVDCFKGLSEEQQDEFKNSLTAFIRLYAFLAQIMPFADGELEKFYAFARLLQTKLPKLSQSEAFKLIDEVALEYYRLQKIREGQIILEKNTELSLQPITEAGIPRDKEEQAKLSEIIDILNKRFRTDFTEADKYFFSQIEEALVQDKTLSQQAKSNSIQNFKYGFEDVFLTKLIERMDLKQDIFTKIIDFKDFGEVVKEWMLRKVYTRLTQEFS</sequence>
<dbReference type="Pfam" id="PF04313">
    <property type="entry name" value="HSDR_N"/>
    <property type="match status" value="1"/>
</dbReference>
<dbReference type="Proteomes" id="UP000647836">
    <property type="component" value="Unassembled WGS sequence"/>
</dbReference>
<dbReference type="RefSeq" id="WP_194045231.1">
    <property type="nucleotide sequence ID" value="NZ_JADEXF010000512.1"/>
</dbReference>
<dbReference type="PROSITE" id="PS51192">
    <property type="entry name" value="HELICASE_ATP_BIND_1"/>
    <property type="match status" value="1"/>
</dbReference>
<dbReference type="PANTHER" id="PTHR42927">
    <property type="entry name" value="HELICASE SUPERFAMILY 1 AND 2 DOMAIN-CONTAINING PROTEIN"/>
    <property type="match status" value="1"/>
</dbReference>
<dbReference type="InterPro" id="IPR055180">
    <property type="entry name" value="HsdR_RecA-like_helicase_dom_2"/>
</dbReference>
<accession>A0ABR9U122</accession>
<dbReference type="InterPro" id="IPR040980">
    <property type="entry name" value="SWI2_SNF2"/>
</dbReference>
<dbReference type="SMART" id="SM00487">
    <property type="entry name" value="DEXDc"/>
    <property type="match status" value="1"/>
</dbReference>
<name>A0ABR9U122_9NOSO</name>
<dbReference type="InterPro" id="IPR007409">
    <property type="entry name" value="Restrct_endonuc_type1_HsdR_N"/>
</dbReference>
<dbReference type="Gene3D" id="3.40.50.300">
    <property type="entry name" value="P-loop containing nucleotide triphosphate hydrolases"/>
    <property type="match status" value="2"/>
</dbReference>
<keyword evidence="3" id="KW-1185">Reference proteome</keyword>
<dbReference type="InterPro" id="IPR014001">
    <property type="entry name" value="Helicase_ATP-bd"/>
</dbReference>
<dbReference type="GO" id="GO:0004519">
    <property type="term" value="F:endonuclease activity"/>
    <property type="evidence" value="ECO:0007669"/>
    <property type="project" value="UniProtKB-KW"/>
</dbReference>
<comment type="caution">
    <text evidence="2">The sequence shown here is derived from an EMBL/GenBank/DDBJ whole genome shotgun (WGS) entry which is preliminary data.</text>
</comment>
<dbReference type="PANTHER" id="PTHR42927:SF1">
    <property type="entry name" value="HELICASE SUPERFAMILY 1 AND 2 DOMAIN-CONTAINING PROTEIN"/>
    <property type="match status" value="1"/>
</dbReference>
<reference evidence="2 3" key="1">
    <citation type="submission" date="2020-10" db="EMBL/GenBank/DDBJ databases">
        <authorList>
            <person name="Castelo-Branco R."/>
            <person name="Eusebio N."/>
            <person name="Adriana R."/>
            <person name="Vieira A."/>
            <person name="Brugerolle De Fraissinette N."/>
            <person name="Rezende De Castro R."/>
            <person name="Schneider M.P."/>
            <person name="Vasconcelos V."/>
            <person name="Leao P.N."/>
        </authorList>
    </citation>
    <scope>NUCLEOTIDE SEQUENCE [LARGE SCALE GENOMIC DNA]</scope>
    <source>
        <strain evidence="2 3">LEGE 07299</strain>
    </source>
</reference>
<proteinExistence type="predicted"/>
<dbReference type="SUPFAM" id="SSF52540">
    <property type="entry name" value="P-loop containing nucleoside triphosphate hydrolases"/>
    <property type="match status" value="1"/>
</dbReference>
<feature type="domain" description="Helicase ATP-binding" evidence="1">
    <location>
        <begin position="291"/>
        <end position="503"/>
    </location>
</feature>
<organism evidence="2 3">
    <name type="scientific">Nostoc cf. edaphicum LEGE 07299</name>
    <dbReference type="NCBI Taxonomy" id="2777974"/>
    <lineage>
        <taxon>Bacteria</taxon>
        <taxon>Bacillati</taxon>
        <taxon>Cyanobacteriota</taxon>
        <taxon>Cyanophyceae</taxon>
        <taxon>Nostocales</taxon>
        <taxon>Nostocaceae</taxon>
        <taxon>Nostoc</taxon>
    </lineage>
</organism>
<keyword evidence="2" id="KW-0540">Nuclease</keyword>
<dbReference type="Gene3D" id="3.90.1570.50">
    <property type="match status" value="1"/>
</dbReference>
<dbReference type="InterPro" id="IPR027417">
    <property type="entry name" value="P-loop_NTPase"/>
</dbReference>
<keyword evidence="2" id="KW-0378">Hydrolase</keyword>
<gene>
    <name evidence="2" type="ORF">IQ229_15865</name>
</gene>
<protein>
    <submittedName>
        <fullName evidence="2">Type I restriction endonuclease subunit R</fullName>
    </submittedName>
</protein>
<evidence type="ECO:0000313" key="2">
    <source>
        <dbReference type="EMBL" id="MBE9106357.1"/>
    </source>
</evidence>